<evidence type="ECO:0000313" key="1">
    <source>
        <dbReference type="EMBL" id="SBS86016.1"/>
    </source>
</evidence>
<gene>
    <name evidence="2" type="ORF">POVCU1_031930</name>
    <name evidence="1" type="ORF">POVCU2_0034750</name>
</gene>
<organism evidence="1 4">
    <name type="scientific">Plasmodium ovale curtisi</name>
    <dbReference type="NCBI Taxonomy" id="864141"/>
    <lineage>
        <taxon>Eukaryota</taxon>
        <taxon>Sar</taxon>
        <taxon>Alveolata</taxon>
        <taxon>Apicomplexa</taxon>
        <taxon>Aconoidasida</taxon>
        <taxon>Haemosporida</taxon>
        <taxon>Plasmodiidae</taxon>
        <taxon>Plasmodium</taxon>
        <taxon>Plasmodium (Plasmodium)</taxon>
    </lineage>
</organism>
<protein>
    <submittedName>
        <fullName evidence="1">Uncharacterized protein</fullName>
    </submittedName>
</protein>
<evidence type="ECO:0000313" key="4">
    <source>
        <dbReference type="Proteomes" id="UP000078560"/>
    </source>
</evidence>
<accession>A0A1A8W4D5</accession>
<dbReference type="Proteomes" id="UP000078546">
    <property type="component" value="Unassembled WGS sequence"/>
</dbReference>
<reference evidence="3 4" key="1">
    <citation type="submission" date="2016-05" db="EMBL/GenBank/DDBJ databases">
        <authorList>
            <person name="Naeem Raeece"/>
        </authorList>
    </citation>
    <scope>NUCLEOTIDE SEQUENCE [LARGE SCALE GENOMIC DNA]</scope>
</reference>
<sequence length="74" mass="8969">MDVVDKGDMKNKYKLEKTIITLLLFERYYKIGKKSIDDDLFTKDRCIPQKILPYCQKYLRGYYIVYNMAMSLQR</sequence>
<dbReference type="Proteomes" id="UP000078560">
    <property type="component" value="Unassembled WGS sequence"/>
</dbReference>
<proteinExistence type="predicted"/>
<evidence type="ECO:0000313" key="2">
    <source>
        <dbReference type="EMBL" id="SBS96298.1"/>
    </source>
</evidence>
<dbReference type="AlphaFoldDB" id="A0A1A8W4D5"/>
<dbReference type="EMBL" id="FLQU01000465">
    <property type="protein sequence ID" value="SBS86016.1"/>
    <property type="molecule type" value="Genomic_DNA"/>
</dbReference>
<name>A0A1A8W4D5_PLAOA</name>
<reference evidence="1" key="2">
    <citation type="submission" date="2016-05" db="EMBL/GenBank/DDBJ databases">
        <authorList>
            <person name="Lavstsen T."/>
            <person name="Jespersen J.S."/>
        </authorList>
    </citation>
    <scope>NUCLEOTIDE SEQUENCE [LARGE SCALE GENOMIC DNA]</scope>
</reference>
<dbReference type="EMBL" id="FLQV01000587">
    <property type="protein sequence ID" value="SBS96298.1"/>
    <property type="molecule type" value="Genomic_DNA"/>
</dbReference>
<evidence type="ECO:0000313" key="3">
    <source>
        <dbReference type="Proteomes" id="UP000078546"/>
    </source>
</evidence>